<feature type="domain" description="TonB C-terminal" evidence="12">
    <location>
        <begin position="188"/>
        <end position="279"/>
    </location>
</feature>
<evidence type="ECO:0000256" key="11">
    <source>
        <dbReference type="SAM" id="Phobius"/>
    </source>
</evidence>
<keyword evidence="8 11" id="KW-1133">Transmembrane helix</keyword>
<evidence type="ECO:0000256" key="9">
    <source>
        <dbReference type="ARBA" id="ARBA00023136"/>
    </source>
</evidence>
<dbReference type="GO" id="GO:0098797">
    <property type="term" value="C:plasma membrane protein complex"/>
    <property type="evidence" value="ECO:0007669"/>
    <property type="project" value="TreeGrafter"/>
</dbReference>
<keyword evidence="3" id="KW-0813">Transport</keyword>
<dbReference type="Gene3D" id="3.30.1150.10">
    <property type="match status" value="1"/>
</dbReference>
<comment type="caution">
    <text evidence="13">The sequence shown here is derived from an EMBL/GenBank/DDBJ whole genome shotgun (WGS) entry which is preliminary data.</text>
</comment>
<dbReference type="Pfam" id="PF03544">
    <property type="entry name" value="TonB_C"/>
    <property type="match status" value="1"/>
</dbReference>
<gene>
    <name evidence="13" type="ORF">CARN2_2675</name>
</gene>
<dbReference type="PANTHER" id="PTHR33446">
    <property type="entry name" value="PROTEIN TONB-RELATED"/>
    <property type="match status" value="1"/>
</dbReference>
<dbReference type="InterPro" id="IPR006260">
    <property type="entry name" value="TonB/TolA_C"/>
</dbReference>
<evidence type="ECO:0000256" key="10">
    <source>
        <dbReference type="SAM" id="MobiDB-lite"/>
    </source>
</evidence>
<dbReference type="InterPro" id="IPR037682">
    <property type="entry name" value="TonB_C"/>
</dbReference>
<evidence type="ECO:0000256" key="7">
    <source>
        <dbReference type="ARBA" id="ARBA00022927"/>
    </source>
</evidence>
<keyword evidence="5" id="KW-0997">Cell inner membrane</keyword>
<evidence type="ECO:0000259" key="12">
    <source>
        <dbReference type="PROSITE" id="PS52015"/>
    </source>
</evidence>
<dbReference type="GO" id="GO:0015031">
    <property type="term" value="P:protein transport"/>
    <property type="evidence" value="ECO:0007669"/>
    <property type="project" value="UniProtKB-KW"/>
</dbReference>
<comment type="subcellular location">
    <subcellularLocation>
        <location evidence="1">Cell inner membrane</location>
        <topology evidence="1">Single-pass membrane protein</topology>
        <orientation evidence="1">Periplasmic side</orientation>
    </subcellularLocation>
</comment>
<evidence type="ECO:0000313" key="13">
    <source>
        <dbReference type="EMBL" id="CBH97203.1"/>
    </source>
</evidence>
<evidence type="ECO:0000256" key="5">
    <source>
        <dbReference type="ARBA" id="ARBA00022519"/>
    </source>
</evidence>
<dbReference type="InterPro" id="IPR051045">
    <property type="entry name" value="TonB-dependent_transducer"/>
</dbReference>
<keyword evidence="4" id="KW-1003">Cell membrane</keyword>
<dbReference type="EMBL" id="CABM01000042">
    <property type="protein sequence ID" value="CBH97203.1"/>
    <property type="molecule type" value="Genomic_DNA"/>
</dbReference>
<evidence type="ECO:0000256" key="4">
    <source>
        <dbReference type="ARBA" id="ARBA00022475"/>
    </source>
</evidence>
<organism evidence="13">
    <name type="scientific">mine drainage metagenome</name>
    <dbReference type="NCBI Taxonomy" id="410659"/>
    <lineage>
        <taxon>unclassified sequences</taxon>
        <taxon>metagenomes</taxon>
        <taxon>ecological metagenomes</taxon>
    </lineage>
</organism>
<feature type="compositionally biased region" description="Low complexity" evidence="10">
    <location>
        <begin position="135"/>
        <end position="153"/>
    </location>
</feature>
<protein>
    <submittedName>
        <fullName evidence="13">Putative tonB protein</fullName>
    </submittedName>
</protein>
<dbReference type="GO" id="GO:0031992">
    <property type="term" value="F:energy transducer activity"/>
    <property type="evidence" value="ECO:0007669"/>
    <property type="project" value="TreeGrafter"/>
</dbReference>
<reference evidence="13" key="1">
    <citation type="submission" date="2009-10" db="EMBL/GenBank/DDBJ databases">
        <title>Diversity of trophic interactions inside an arsenic-rich microbial ecosystem.</title>
        <authorList>
            <person name="Bertin P.N."/>
            <person name="Heinrich-Salmeron A."/>
            <person name="Pelletier E."/>
            <person name="Goulhen-Chollet F."/>
            <person name="Arsene-Ploetze F."/>
            <person name="Gallien S."/>
            <person name="Calteau A."/>
            <person name="Vallenet D."/>
            <person name="Casiot C."/>
            <person name="Chane-Woon-Ming B."/>
            <person name="Giloteaux L."/>
            <person name="Barakat M."/>
            <person name="Bonnefoy V."/>
            <person name="Bruneel O."/>
            <person name="Chandler M."/>
            <person name="Cleiss J."/>
            <person name="Duran R."/>
            <person name="Elbaz-Poulichet F."/>
            <person name="Fonknechten N."/>
            <person name="Lauga B."/>
            <person name="Mornico D."/>
            <person name="Ortet P."/>
            <person name="Schaeffer C."/>
            <person name="Siguier P."/>
            <person name="Alexander Thil Smith A."/>
            <person name="Van Dorsselaer A."/>
            <person name="Weissenbach J."/>
            <person name="Medigue C."/>
            <person name="Le Paslier D."/>
        </authorList>
    </citation>
    <scope>NUCLEOTIDE SEQUENCE</scope>
</reference>
<evidence type="ECO:0000256" key="1">
    <source>
        <dbReference type="ARBA" id="ARBA00004383"/>
    </source>
</evidence>
<feature type="compositionally biased region" description="Polar residues" evidence="10">
    <location>
        <begin position="154"/>
        <end position="163"/>
    </location>
</feature>
<keyword evidence="7" id="KW-0653">Protein transport</keyword>
<dbReference type="PROSITE" id="PS52015">
    <property type="entry name" value="TONB_CTD"/>
    <property type="match status" value="1"/>
</dbReference>
<keyword evidence="6 11" id="KW-0812">Transmembrane</keyword>
<evidence type="ECO:0000256" key="3">
    <source>
        <dbReference type="ARBA" id="ARBA00022448"/>
    </source>
</evidence>
<feature type="transmembrane region" description="Helical" evidence="11">
    <location>
        <begin position="25"/>
        <end position="47"/>
    </location>
</feature>
<keyword evidence="9 11" id="KW-0472">Membrane</keyword>
<dbReference type="GO" id="GO:0055085">
    <property type="term" value="P:transmembrane transport"/>
    <property type="evidence" value="ECO:0007669"/>
    <property type="project" value="InterPro"/>
</dbReference>
<proteinExistence type="inferred from homology"/>
<evidence type="ECO:0000256" key="6">
    <source>
        <dbReference type="ARBA" id="ARBA00022692"/>
    </source>
</evidence>
<dbReference type="AlphaFoldDB" id="E6PQJ8"/>
<feature type="compositionally biased region" description="Basic and acidic residues" evidence="10">
    <location>
        <begin position="164"/>
        <end position="174"/>
    </location>
</feature>
<evidence type="ECO:0000256" key="2">
    <source>
        <dbReference type="ARBA" id="ARBA00006555"/>
    </source>
</evidence>
<sequence length="279" mass="29318">MSTSSSNISLEIIDAVHMPPARVSWPLIVAVLILHAVALWALQFGLVPTPKLPMPSLIHVEALSVQPQSVASNNHPRTPPALAAAANTRAFPREAVKRPSPPHQAALPSQTARVVDSKPSLEPSMTDAERPVNHAEAQTTPAGAPAAANSPVTRSRTSAPTETESARRPDESVKGEAPPPPAQQSAAPPTYGASYLHNPKPDYPPLGRRLGEEGTVLLKVKVSAQGHVETLQVQQSSGYGQLDAAALSAVQQWTFIPAQAAGKPVSGWVLVPIVFSLSP</sequence>
<dbReference type="SUPFAM" id="SSF74653">
    <property type="entry name" value="TolA/TonB C-terminal domain"/>
    <property type="match status" value="1"/>
</dbReference>
<comment type="similarity">
    <text evidence="2">Belongs to the TonB family.</text>
</comment>
<feature type="region of interest" description="Disordered" evidence="10">
    <location>
        <begin position="94"/>
        <end position="205"/>
    </location>
</feature>
<name>E6PQJ8_9ZZZZ</name>
<dbReference type="NCBIfam" id="TIGR01352">
    <property type="entry name" value="tonB_Cterm"/>
    <property type="match status" value="1"/>
</dbReference>
<evidence type="ECO:0000256" key="8">
    <source>
        <dbReference type="ARBA" id="ARBA00022989"/>
    </source>
</evidence>
<accession>E6PQJ8</accession>
<dbReference type="PANTHER" id="PTHR33446:SF2">
    <property type="entry name" value="PROTEIN TONB"/>
    <property type="match status" value="1"/>
</dbReference>